<sequence>MSDLGMPARFTAVRRLLTGGPPLVRRVLVIGAIALIMTALGAIVFAPKPAFAANHTINITGFAFSPDLLTVAPGDTVTFVNQETDGTIHSIRGDFTSPDLPPGASFTVTISAAGTFSYYCGLHPYMTGTIVATSNPPPTSAAATTRPPTSRPPTSAAPTSRPPTSSVPTSAGPTSATPTTPAPGAAPCDNPTVGADQGDGTKLATYETVSGVKVFKLCMAPVNWEVSPGVVRPAYAFNGLVPGPTIKVNEGDKLRFIVQNQLPDHTAVHWHGMELPNAQDGVPDITQPHILPGETYTYEWTAKTTGTHWYHSHMGGGQVGKGLYGALLITPTLGDITADKHYTLAIGDGSNGFTLNGKSYPATATLAAKVNQKVHVRLIGAGPEMLHPMHLHGMQFQVVAQDGTKLASPYWADTLTVAVGQTFDIVFQPKDVGKWLLHCHIFSHSEGPNGMLGLVTVVNVTA</sequence>
<keyword evidence="2" id="KW-0560">Oxidoreductase</keyword>
<organism evidence="9 10">
    <name type="scientific">Luedemannella helvata</name>
    <dbReference type="NCBI Taxonomy" id="349315"/>
    <lineage>
        <taxon>Bacteria</taxon>
        <taxon>Bacillati</taxon>
        <taxon>Actinomycetota</taxon>
        <taxon>Actinomycetes</taxon>
        <taxon>Micromonosporales</taxon>
        <taxon>Micromonosporaceae</taxon>
        <taxon>Luedemannella</taxon>
    </lineage>
</organism>
<feature type="transmembrane region" description="Helical" evidence="5">
    <location>
        <begin position="23"/>
        <end position="46"/>
    </location>
</feature>
<dbReference type="Gene3D" id="2.60.40.420">
    <property type="entry name" value="Cupredoxins - blue copper proteins"/>
    <property type="match status" value="3"/>
</dbReference>
<gene>
    <name evidence="9" type="ORF">GCM10009681_00760</name>
</gene>
<keyword evidence="1" id="KW-0479">Metal-binding</keyword>
<feature type="region of interest" description="Disordered" evidence="4">
    <location>
        <begin position="136"/>
        <end position="196"/>
    </location>
</feature>
<dbReference type="InterPro" id="IPR028096">
    <property type="entry name" value="EfeO_Cupredoxin"/>
</dbReference>
<keyword evidence="10" id="KW-1185">Reference proteome</keyword>
<evidence type="ECO:0000259" key="7">
    <source>
        <dbReference type="Pfam" id="PF07732"/>
    </source>
</evidence>
<evidence type="ECO:0000256" key="5">
    <source>
        <dbReference type="SAM" id="Phobius"/>
    </source>
</evidence>
<dbReference type="InterPro" id="IPR011707">
    <property type="entry name" value="Cu-oxidase-like_N"/>
</dbReference>
<dbReference type="Pfam" id="PF13473">
    <property type="entry name" value="Cupredoxin_1"/>
    <property type="match status" value="1"/>
</dbReference>
<evidence type="ECO:0008006" key="11">
    <source>
        <dbReference type="Google" id="ProtNLM"/>
    </source>
</evidence>
<protein>
    <recommendedName>
        <fullName evidence="11">Laccase</fullName>
    </recommendedName>
</protein>
<name>A0ABP4VTH5_9ACTN</name>
<keyword evidence="5" id="KW-0472">Membrane</keyword>
<dbReference type="EMBL" id="BAAALS010000001">
    <property type="protein sequence ID" value="GAA1734438.1"/>
    <property type="molecule type" value="Genomic_DNA"/>
</dbReference>
<accession>A0ABP4VTH5</accession>
<dbReference type="Proteomes" id="UP001500655">
    <property type="component" value="Unassembled WGS sequence"/>
</dbReference>
<evidence type="ECO:0000313" key="9">
    <source>
        <dbReference type="EMBL" id="GAA1734438.1"/>
    </source>
</evidence>
<dbReference type="InterPro" id="IPR011706">
    <property type="entry name" value="Cu-oxidase_C"/>
</dbReference>
<feature type="domain" description="Plastocyanin-like" evidence="7">
    <location>
        <begin position="222"/>
        <end position="331"/>
    </location>
</feature>
<comment type="caution">
    <text evidence="9">The sequence shown here is derived from an EMBL/GenBank/DDBJ whole genome shotgun (WGS) entry which is preliminary data.</text>
</comment>
<evidence type="ECO:0000256" key="1">
    <source>
        <dbReference type="ARBA" id="ARBA00022723"/>
    </source>
</evidence>
<keyword evidence="5" id="KW-0812">Transmembrane</keyword>
<dbReference type="RefSeq" id="WP_344075454.1">
    <property type="nucleotide sequence ID" value="NZ_BAAALS010000001.1"/>
</dbReference>
<feature type="domain" description="Plastocyanin-like" evidence="6">
    <location>
        <begin position="345"/>
        <end position="453"/>
    </location>
</feature>
<keyword evidence="3" id="KW-0186">Copper</keyword>
<keyword evidence="5" id="KW-1133">Transmembrane helix</keyword>
<evidence type="ECO:0000259" key="8">
    <source>
        <dbReference type="Pfam" id="PF13473"/>
    </source>
</evidence>
<dbReference type="SUPFAM" id="SSF49503">
    <property type="entry name" value="Cupredoxins"/>
    <property type="match status" value="3"/>
</dbReference>
<evidence type="ECO:0000259" key="6">
    <source>
        <dbReference type="Pfam" id="PF07731"/>
    </source>
</evidence>
<dbReference type="CDD" id="cd04202">
    <property type="entry name" value="CuRO_D2_2dMcoN_like"/>
    <property type="match status" value="1"/>
</dbReference>
<dbReference type="PANTHER" id="PTHR11709:SF394">
    <property type="entry name" value="FI03373P-RELATED"/>
    <property type="match status" value="1"/>
</dbReference>
<evidence type="ECO:0000313" key="10">
    <source>
        <dbReference type="Proteomes" id="UP001500655"/>
    </source>
</evidence>
<proteinExistence type="predicted"/>
<dbReference type="PANTHER" id="PTHR11709">
    <property type="entry name" value="MULTI-COPPER OXIDASE"/>
    <property type="match status" value="1"/>
</dbReference>
<dbReference type="Pfam" id="PF07731">
    <property type="entry name" value="Cu-oxidase_2"/>
    <property type="match status" value="1"/>
</dbReference>
<dbReference type="Pfam" id="PF07732">
    <property type="entry name" value="Cu-oxidase_3"/>
    <property type="match status" value="1"/>
</dbReference>
<feature type="compositionally biased region" description="Low complexity" evidence="4">
    <location>
        <begin position="140"/>
        <end position="187"/>
    </location>
</feature>
<feature type="domain" description="EfeO-type cupredoxin-like" evidence="8">
    <location>
        <begin position="39"/>
        <end position="132"/>
    </location>
</feature>
<evidence type="ECO:0000256" key="4">
    <source>
        <dbReference type="SAM" id="MobiDB-lite"/>
    </source>
</evidence>
<dbReference type="InterPro" id="IPR008972">
    <property type="entry name" value="Cupredoxin"/>
</dbReference>
<evidence type="ECO:0000256" key="2">
    <source>
        <dbReference type="ARBA" id="ARBA00023002"/>
    </source>
</evidence>
<reference evidence="10" key="1">
    <citation type="journal article" date="2019" name="Int. J. Syst. Evol. Microbiol.">
        <title>The Global Catalogue of Microorganisms (GCM) 10K type strain sequencing project: providing services to taxonomists for standard genome sequencing and annotation.</title>
        <authorList>
            <consortium name="The Broad Institute Genomics Platform"/>
            <consortium name="The Broad Institute Genome Sequencing Center for Infectious Disease"/>
            <person name="Wu L."/>
            <person name="Ma J."/>
        </authorList>
    </citation>
    <scope>NUCLEOTIDE SEQUENCE [LARGE SCALE GENOMIC DNA]</scope>
    <source>
        <strain evidence="10">JCM 13249</strain>
    </source>
</reference>
<dbReference type="InterPro" id="IPR045087">
    <property type="entry name" value="Cu-oxidase_fam"/>
</dbReference>
<evidence type="ECO:0000256" key="3">
    <source>
        <dbReference type="ARBA" id="ARBA00023008"/>
    </source>
</evidence>